<gene>
    <name evidence="1" type="ORF">H6F99_16015</name>
</gene>
<dbReference type="RefSeq" id="WP_190383557.1">
    <property type="nucleotide sequence ID" value="NZ_JACJQT010000042.1"/>
</dbReference>
<sequence>MFVSKLYTDNWTGNRNEENFIENPNLQQIKTAICDLDGNTKTLVSLEVYDESYMMIGGGNAGKYIVTATLDNEVFYSLLYPVDDEIAKSDVYHKNMSSSRKKKILLSSFYEALINAKNNNVSSPNEQKLIVGGQAGNYSDKICVNLPQCLIAAITFAESGELEPLFSWEEDESLVTV</sequence>
<name>A0ABR8C073_APHFL</name>
<organism evidence="1 2">
    <name type="scientific">Aphanizomenon flos-aquae FACHB-1040</name>
    <dbReference type="NCBI Taxonomy" id="2692887"/>
    <lineage>
        <taxon>Bacteria</taxon>
        <taxon>Bacillati</taxon>
        <taxon>Cyanobacteriota</taxon>
        <taxon>Cyanophyceae</taxon>
        <taxon>Nostocales</taxon>
        <taxon>Aphanizomenonaceae</taxon>
        <taxon>Aphanizomenon</taxon>
    </lineage>
</organism>
<keyword evidence="2" id="KW-1185">Reference proteome</keyword>
<protein>
    <submittedName>
        <fullName evidence="1">Uncharacterized protein</fullName>
    </submittedName>
</protein>
<proteinExistence type="predicted"/>
<accession>A0ABR8C073</accession>
<reference evidence="1 2" key="1">
    <citation type="journal article" date="2020" name="ISME J.">
        <title>Comparative genomics reveals insights into cyanobacterial evolution and habitat adaptation.</title>
        <authorList>
            <person name="Chen M.Y."/>
            <person name="Teng W.K."/>
            <person name="Zhao L."/>
            <person name="Hu C.X."/>
            <person name="Zhou Y.K."/>
            <person name="Han B.P."/>
            <person name="Song L.R."/>
            <person name="Shu W.S."/>
        </authorList>
    </citation>
    <scope>NUCLEOTIDE SEQUENCE [LARGE SCALE GENOMIC DNA]</scope>
    <source>
        <strain evidence="1 2">FACHB-1040</strain>
    </source>
</reference>
<dbReference type="EMBL" id="JACJQT010000042">
    <property type="protein sequence ID" value="MBD2279745.1"/>
    <property type="molecule type" value="Genomic_DNA"/>
</dbReference>
<dbReference type="Proteomes" id="UP000606721">
    <property type="component" value="Unassembled WGS sequence"/>
</dbReference>
<evidence type="ECO:0000313" key="2">
    <source>
        <dbReference type="Proteomes" id="UP000606721"/>
    </source>
</evidence>
<comment type="caution">
    <text evidence="1">The sequence shown here is derived from an EMBL/GenBank/DDBJ whole genome shotgun (WGS) entry which is preliminary data.</text>
</comment>
<evidence type="ECO:0000313" key="1">
    <source>
        <dbReference type="EMBL" id="MBD2279745.1"/>
    </source>
</evidence>